<dbReference type="GO" id="GO:0031179">
    <property type="term" value="P:peptide modification"/>
    <property type="evidence" value="ECO:0007669"/>
    <property type="project" value="InterPro"/>
</dbReference>
<gene>
    <name evidence="3" type="ORF">BPAG_LOCUS456</name>
</gene>
<accession>A0A0N4SXP1</accession>
<dbReference type="CDD" id="cd04794">
    <property type="entry name" value="euk_LANCL"/>
    <property type="match status" value="2"/>
</dbReference>
<proteinExistence type="inferred from homology"/>
<dbReference type="SUPFAM" id="SSF158745">
    <property type="entry name" value="LanC-like"/>
    <property type="match status" value="2"/>
</dbReference>
<evidence type="ECO:0000256" key="1">
    <source>
        <dbReference type="ARBA" id="ARBA00007179"/>
    </source>
</evidence>
<evidence type="ECO:0000313" key="3">
    <source>
        <dbReference type="EMBL" id="VDN81642.1"/>
    </source>
</evidence>
<name>A0A0N4SXP1_BRUPA</name>
<reference evidence="3 4" key="2">
    <citation type="submission" date="2018-11" db="EMBL/GenBank/DDBJ databases">
        <authorList>
            <consortium name="Pathogen Informatics"/>
        </authorList>
    </citation>
    <scope>NUCLEOTIDE SEQUENCE [LARGE SCALE GENOMIC DNA]</scope>
</reference>
<dbReference type="PANTHER" id="PTHR12736:SF7">
    <property type="entry name" value="LANC-LIKE PROTEIN 3"/>
    <property type="match status" value="1"/>
</dbReference>
<dbReference type="PRINTS" id="PR01951">
    <property type="entry name" value="LANCEUKARYTE"/>
</dbReference>
<sequence length="888" mass="100356">MRQSCNVCDDVVRFLGPNKESMVSKWLPRYMENPFQKNAKKGAESVSVVDHTACLQCVTKTWLENEARQLLKKIMNRSLSNDDLHGGAYTGGAGIAYAMLRASSSSFNHDRKESTKYGKRILTLHLEAARKKESNRETCYLLGSLSIYVVCILYEKTNEGSKRLIDHITEIGHHIACGDVLGDGDDELLSGRVGFLAAVMTLREHFSHKTIPDDCVGKVVNKIIASGRSYASSKQFKMPLMYQYHGRHYLGAAHGLMGILQMLLCFVEFLDEKAKSDVLETLDWIVSLQLKNGNIPSKVEEEKVDRGENELVHWCHGATGAVHLMIVAYLRTHNKKYLKSADAALNLIWEKGILMKGSGLCHGAAGSGYAFLLFHRLTNEQRYLDCALCIAKTFCSKDFRGKARTPDRPYSLFEGISGALCFICDLLEPDKAQFPLFRKTMFRVMHRRYFDNPYLTNSEAESDKVTKQTLKQEAANLVEEIMEWRCSMDDYDGGVYVGIAGNGYSVLYASQLLPEKTEQYANFCNKMVEEQLKQIQHSGHRKDGQYLLGTLGIYVIKAILDYEIKKFVNTTIIDKVKSLAEVICAKDYLPNGADEIFVGRAGFLAAVLTLRMRLHHEIVSNSYVKKVIDCIINSGRCYAKRHRSRTPLMYQYYNVEYLGAAHGLMGILQMLLSFHDLLDGTTLRDIESTLDWLLEIQSKNGNFAPSVEEIGINRESNELLHWCHGATGAVHLMIVAYLSTKKAKFLVAAEKALDLIWERGVLRKGPGICHGVAGGGYAFLLYYRLTQKAKYFKYAQCFARIACDQNFRKYARMPDSPCSLFEGTFDEDYERAARVAHRYIKCNNGTNISMQIAQHVVYSLQHHRSRCSCSCRQFVYVDAVIVIHFLTA</sequence>
<feature type="binding site" evidence="2">
    <location>
        <position position="361"/>
    </location>
    <ligand>
        <name>Zn(2+)</name>
        <dbReference type="ChEBI" id="CHEBI:29105"/>
    </ligand>
</feature>
<dbReference type="InterPro" id="IPR012341">
    <property type="entry name" value="6hp_glycosidase-like_sf"/>
</dbReference>
<protein>
    <submittedName>
        <fullName evidence="5">LanC-like protein 3</fullName>
    </submittedName>
</protein>
<dbReference type="EMBL" id="UZAD01000020">
    <property type="protein sequence ID" value="VDN81642.1"/>
    <property type="molecule type" value="Genomic_DNA"/>
</dbReference>
<feature type="binding site" evidence="2">
    <location>
        <position position="315"/>
    </location>
    <ligand>
        <name>Zn(2+)</name>
        <dbReference type="ChEBI" id="CHEBI:29105"/>
    </ligand>
</feature>
<evidence type="ECO:0000313" key="5">
    <source>
        <dbReference type="WBParaSite" id="BPAG_0000045501-mRNA-1"/>
    </source>
</evidence>
<dbReference type="InterPro" id="IPR007822">
    <property type="entry name" value="LANC-like"/>
</dbReference>
<dbReference type="GO" id="GO:0005975">
    <property type="term" value="P:carbohydrate metabolic process"/>
    <property type="evidence" value="ECO:0007669"/>
    <property type="project" value="InterPro"/>
</dbReference>
<keyword evidence="4" id="KW-1185">Reference proteome</keyword>
<dbReference type="Proteomes" id="UP000278627">
    <property type="component" value="Unassembled WGS sequence"/>
</dbReference>
<keyword evidence="2" id="KW-0862">Zinc</keyword>
<dbReference type="PRINTS" id="PR01950">
    <property type="entry name" value="LANCSUPER"/>
</dbReference>
<dbReference type="STRING" id="6280.A0A0N4SXP1"/>
<dbReference type="GO" id="GO:0046872">
    <property type="term" value="F:metal ion binding"/>
    <property type="evidence" value="ECO:0007669"/>
    <property type="project" value="UniProtKB-KW"/>
</dbReference>
<dbReference type="Pfam" id="PF05147">
    <property type="entry name" value="LANC_like"/>
    <property type="match status" value="2"/>
</dbReference>
<dbReference type="InterPro" id="IPR020464">
    <property type="entry name" value="LanC-like_prot_euk"/>
</dbReference>
<dbReference type="PANTHER" id="PTHR12736">
    <property type="entry name" value="LANC-LIKE PROTEIN"/>
    <property type="match status" value="1"/>
</dbReference>
<evidence type="ECO:0000256" key="2">
    <source>
        <dbReference type="PIRSR" id="PIRSR607822-1"/>
    </source>
</evidence>
<feature type="binding site" evidence="2">
    <location>
        <position position="362"/>
    </location>
    <ligand>
        <name>Zn(2+)</name>
        <dbReference type="ChEBI" id="CHEBI:29105"/>
    </ligand>
</feature>
<organism evidence="5">
    <name type="scientific">Brugia pahangi</name>
    <name type="common">Filarial nematode worm</name>
    <dbReference type="NCBI Taxonomy" id="6280"/>
    <lineage>
        <taxon>Eukaryota</taxon>
        <taxon>Metazoa</taxon>
        <taxon>Ecdysozoa</taxon>
        <taxon>Nematoda</taxon>
        <taxon>Chromadorea</taxon>
        <taxon>Rhabditida</taxon>
        <taxon>Spirurina</taxon>
        <taxon>Spiruromorpha</taxon>
        <taxon>Filarioidea</taxon>
        <taxon>Onchocercidae</taxon>
        <taxon>Brugia</taxon>
    </lineage>
</organism>
<dbReference type="WBParaSite" id="BPAG_0000045501-mRNA-1">
    <property type="protein sequence ID" value="BPAG_0000045501-mRNA-1"/>
    <property type="gene ID" value="BPAG_0000045501"/>
</dbReference>
<dbReference type="Gene3D" id="1.50.10.10">
    <property type="match status" value="2"/>
</dbReference>
<dbReference type="AlphaFoldDB" id="A0A0N4SXP1"/>
<evidence type="ECO:0000313" key="4">
    <source>
        <dbReference type="Proteomes" id="UP000278627"/>
    </source>
</evidence>
<reference evidence="5" key="1">
    <citation type="submission" date="2017-02" db="UniProtKB">
        <authorList>
            <consortium name="WormBaseParasite"/>
        </authorList>
    </citation>
    <scope>IDENTIFICATION</scope>
</reference>
<dbReference type="SMART" id="SM01260">
    <property type="entry name" value="LANC_like"/>
    <property type="match status" value="2"/>
</dbReference>
<keyword evidence="2" id="KW-0479">Metal-binding</keyword>
<dbReference type="GO" id="GO:0005886">
    <property type="term" value="C:plasma membrane"/>
    <property type="evidence" value="ECO:0007669"/>
    <property type="project" value="TreeGrafter"/>
</dbReference>
<comment type="similarity">
    <text evidence="1">Belongs to the LanC-like protein family.</text>
</comment>